<dbReference type="PROSITE" id="PS50222">
    <property type="entry name" value="EF_HAND_2"/>
    <property type="match status" value="1"/>
</dbReference>
<reference evidence="2 3" key="1">
    <citation type="submission" date="2016-11" db="EMBL/GenBank/DDBJ databases">
        <title>The macronuclear genome of Stentor coeruleus: a giant cell with tiny introns.</title>
        <authorList>
            <person name="Slabodnick M."/>
            <person name="Ruby J.G."/>
            <person name="Reiff S.B."/>
            <person name="Swart E.C."/>
            <person name="Gosai S."/>
            <person name="Prabakaran S."/>
            <person name="Witkowska E."/>
            <person name="Larue G.E."/>
            <person name="Fisher S."/>
            <person name="Freeman R.M."/>
            <person name="Gunawardena J."/>
            <person name="Chu W."/>
            <person name="Stover N.A."/>
            <person name="Gregory B.D."/>
            <person name="Nowacki M."/>
            <person name="Derisi J."/>
            <person name="Roy S.W."/>
            <person name="Marshall W.F."/>
            <person name="Sood P."/>
        </authorList>
    </citation>
    <scope>NUCLEOTIDE SEQUENCE [LARGE SCALE GENOMIC DNA]</scope>
    <source>
        <strain evidence="2">WM001</strain>
    </source>
</reference>
<proteinExistence type="predicted"/>
<protein>
    <recommendedName>
        <fullName evidence="1">EF-hand domain-containing protein</fullName>
    </recommendedName>
</protein>
<dbReference type="InterPro" id="IPR002048">
    <property type="entry name" value="EF_hand_dom"/>
</dbReference>
<comment type="caution">
    <text evidence="2">The sequence shown here is derived from an EMBL/GenBank/DDBJ whole genome shotgun (WGS) entry which is preliminary data.</text>
</comment>
<dbReference type="Gene3D" id="1.10.238.10">
    <property type="entry name" value="EF-hand"/>
    <property type="match status" value="1"/>
</dbReference>
<gene>
    <name evidence="2" type="ORF">SteCoe_4380</name>
</gene>
<dbReference type="InterPro" id="IPR011992">
    <property type="entry name" value="EF-hand-dom_pair"/>
</dbReference>
<dbReference type="GO" id="GO:0005509">
    <property type="term" value="F:calcium ion binding"/>
    <property type="evidence" value="ECO:0007669"/>
    <property type="project" value="InterPro"/>
</dbReference>
<dbReference type="EMBL" id="MPUH01000055">
    <property type="protein sequence ID" value="OMJ92752.1"/>
    <property type="molecule type" value="Genomic_DNA"/>
</dbReference>
<dbReference type="AlphaFoldDB" id="A0A1R2CUS3"/>
<feature type="domain" description="EF-hand" evidence="1">
    <location>
        <begin position="115"/>
        <end position="150"/>
    </location>
</feature>
<keyword evidence="3" id="KW-1185">Reference proteome</keyword>
<evidence type="ECO:0000313" key="2">
    <source>
        <dbReference type="EMBL" id="OMJ92752.1"/>
    </source>
</evidence>
<organism evidence="2 3">
    <name type="scientific">Stentor coeruleus</name>
    <dbReference type="NCBI Taxonomy" id="5963"/>
    <lineage>
        <taxon>Eukaryota</taxon>
        <taxon>Sar</taxon>
        <taxon>Alveolata</taxon>
        <taxon>Ciliophora</taxon>
        <taxon>Postciliodesmatophora</taxon>
        <taxon>Heterotrichea</taxon>
        <taxon>Heterotrichida</taxon>
        <taxon>Stentoridae</taxon>
        <taxon>Stentor</taxon>
    </lineage>
</organism>
<dbReference type="SUPFAM" id="SSF47473">
    <property type="entry name" value="EF-hand"/>
    <property type="match status" value="1"/>
</dbReference>
<name>A0A1R2CUS3_9CILI</name>
<dbReference type="Proteomes" id="UP000187209">
    <property type="component" value="Unassembled WGS sequence"/>
</dbReference>
<sequence length="326" mass="37129">MGCCKSGNLSLEGCEMCFCDKHLENEEKIEYSTEELELQKWENKPGLQDFNSRQIIDALLQNCNQKVITEGDLENTLISLNYKNPINENFQRYKENSGYSYIKLAFSGILLGSGSNEDKLYCLFSLLDQEGSQFITKSDMAQSIKTLVSLAICEDFHENSYTKQLSSMKTQAIARLTSEICCFNKITQSELRDLINNLRHWDVFNSKTLRSWVSILPQESSQDVQTVSSHRAQGLWRVPNTEESTGMPFLLVQKQITSSIDNSQSFDALPNNIHEEILSSSSDSSGPVCLKANISPKDFYVNEDLIKKPQEFVENYELSPIYKQKL</sequence>
<evidence type="ECO:0000259" key="1">
    <source>
        <dbReference type="PROSITE" id="PS50222"/>
    </source>
</evidence>
<evidence type="ECO:0000313" key="3">
    <source>
        <dbReference type="Proteomes" id="UP000187209"/>
    </source>
</evidence>
<accession>A0A1R2CUS3</accession>